<dbReference type="STRING" id="322710.Avin_34200"/>
<evidence type="ECO:0000313" key="2">
    <source>
        <dbReference type="Proteomes" id="UP000002424"/>
    </source>
</evidence>
<organism evidence="1 2">
    <name type="scientific">Azotobacter vinelandii (strain DJ / ATCC BAA-1303)</name>
    <dbReference type="NCBI Taxonomy" id="322710"/>
    <lineage>
        <taxon>Bacteria</taxon>
        <taxon>Pseudomonadati</taxon>
        <taxon>Pseudomonadota</taxon>
        <taxon>Gammaproteobacteria</taxon>
        <taxon>Pseudomonadales</taxon>
        <taxon>Pseudomonadaceae</taxon>
        <taxon>Azotobacter</taxon>
    </lineage>
</organism>
<accession>C1DQD3</accession>
<gene>
    <name evidence="1" type="ordered locus">Avin_34200</name>
</gene>
<name>C1DQD3_AZOVD</name>
<dbReference type="EMBL" id="CP001157">
    <property type="protein sequence ID" value="ACO79569.1"/>
    <property type="molecule type" value="Genomic_DNA"/>
</dbReference>
<sequence>MLLGLRGEDGVRCHVTVDDSAPSISKLPLPRNCLSLHIGSACCS</sequence>
<protein>
    <submittedName>
        <fullName evidence="1">Uncharacterized protein</fullName>
    </submittedName>
</protein>
<dbReference type="EnsemblBacteria" id="ACO79569">
    <property type="protein sequence ID" value="ACO79569"/>
    <property type="gene ID" value="Avin_34200"/>
</dbReference>
<dbReference type="AlphaFoldDB" id="C1DQD3"/>
<dbReference type="KEGG" id="avn:Avin_34200"/>
<dbReference type="HOGENOM" id="CLU_3211861_0_0_6"/>
<keyword evidence="2" id="KW-1185">Reference proteome</keyword>
<dbReference type="Proteomes" id="UP000002424">
    <property type="component" value="Chromosome"/>
</dbReference>
<proteinExistence type="predicted"/>
<reference evidence="1 2" key="1">
    <citation type="journal article" date="2009" name="J. Bacteriol.">
        <title>Genome sequence of Azotobacter vinelandii, an obligate aerobe specialized to support diverse anaerobic metabolic processes.</title>
        <authorList>
            <person name="Setubal J.C."/>
            <person name="dos Santos P."/>
            <person name="Goldman B.S."/>
            <person name="Ertesvag H."/>
            <person name="Espin G."/>
            <person name="Rubio L.M."/>
            <person name="Valla S."/>
            <person name="Almeida N.F."/>
            <person name="Balasubramanian D."/>
            <person name="Cromes L."/>
            <person name="Curatti L."/>
            <person name="Du Z."/>
            <person name="Godsy E."/>
            <person name="Goodner B."/>
            <person name="Hellner-Burris K."/>
            <person name="Hernandez J.A."/>
            <person name="Houmiel K."/>
            <person name="Imperial J."/>
            <person name="Kennedy C."/>
            <person name="Larson T.J."/>
            <person name="Latreille P."/>
            <person name="Ligon L.S."/>
            <person name="Lu J."/>
            <person name="Maerk M."/>
            <person name="Miller N.M."/>
            <person name="Norton S."/>
            <person name="O'Carroll I.P."/>
            <person name="Paulsen I."/>
            <person name="Raulfs E.C."/>
            <person name="Roemer R."/>
            <person name="Rosser J."/>
            <person name="Segura D."/>
            <person name="Slater S."/>
            <person name="Stricklin S.L."/>
            <person name="Studholme D.J."/>
            <person name="Sun J."/>
            <person name="Viana C.J."/>
            <person name="Wallin E."/>
            <person name="Wang B."/>
            <person name="Wheeler C."/>
            <person name="Zhu H."/>
            <person name="Dean D.R."/>
            <person name="Dixon R."/>
            <person name="Wood D."/>
        </authorList>
    </citation>
    <scope>NUCLEOTIDE SEQUENCE [LARGE SCALE GENOMIC DNA]</scope>
    <source>
        <strain evidence="2">DJ / ATCC BAA-1303</strain>
    </source>
</reference>
<evidence type="ECO:0000313" key="1">
    <source>
        <dbReference type="EMBL" id="ACO79569.1"/>
    </source>
</evidence>